<dbReference type="Pfam" id="PF03732">
    <property type="entry name" value="Retrotrans_gag"/>
    <property type="match status" value="1"/>
</dbReference>
<dbReference type="PANTHER" id="PTHR33223:SF3">
    <property type="match status" value="1"/>
</dbReference>
<reference evidence="2" key="2">
    <citation type="journal article" date="2024" name="Plant">
        <title>Genomic evolution and insights into agronomic trait innovations of Sesamum species.</title>
        <authorList>
            <person name="Miao H."/>
            <person name="Wang L."/>
            <person name="Qu L."/>
            <person name="Liu H."/>
            <person name="Sun Y."/>
            <person name="Le M."/>
            <person name="Wang Q."/>
            <person name="Wei S."/>
            <person name="Zheng Y."/>
            <person name="Lin W."/>
            <person name="Duan Y."/>
            <person name="Cao H."/>
            <person name="Xiong S."/>
            <person name="Wang X."/>
            <person name="Wei L."/>
            <person name="Li C."/>
            <person name="Ma Q."/>
            <person name="Ju M."/>
            <person name="Zhao R."/>
            <person name="Li G."/>
            <person name="Mu C."/>
            <person name="Tian Q."/>
            <person name="Mei H."/>
            <person name="Zhang T."/>
            <person name="Gao T."/>
            <person name="Zhang H."/>
        </authorList>
    </citation>
    <scope>NUCLEOTIDE SEQUENCE</scope>
    <source>
        <strain evidence="2">KEN8</strain>
    </source>
</reference>
<evidence type="ECO:0000259" key="1">
    <source>
        <dbReference type="Pfam" id="PF03732"/>
    </source>
</evidence>
<dbReference type="AlphaFoldDB" id="A0AAW2LS73"/>
<dbReference type="EMBL" id="JACGWM010000016">
    <property type="protein sequence ID" value="KAL0322054.1"/>
    <property type="molecule type" value="Genomic_DNA"/>
</dbReference>
<proteinExistence type="predicted"/>
<protein>
    <recommendedName>
        <fullName evidence="1">Retrotransposon gag domain-containing protein</fullName>
    </recommendedName>
</protein>
<comment type="caution">
    <text evidence="2">The sequence shown here is derived from an EMBL/GenBank/DDBJ whole genome shotgun (WGS) entry which is preliminary data.</text>
</comment>
<feature type="domain" description="Retrotransposon gag" evidence="1">
    <location>
        <begin position="174"/>
        <end position="266"/>
    </location>
</feature>
<reference evidence="2" key="1">
    <citation type="submission" date="2020-06" db="EMBL/GenBank/DDBJ databases">
        <authorList>
            <person name="Li T."/>
            <person name="Hu X."/>
            <person name="Zhang T."/>
            <person name="Song X."/>
            <person name="Zhang H."/>
            <person name="Dai N."/>
            <person name="Sheng W."/>
            <person name="Hou X."/>
            <person name="Wei L."/>
        </authorList>
    </citation>
    <scope>NUCLEOTIDE SEQUENCE</scope>
    <source>
        <strain evidence="2">KEN8</strain>
        <tissue evidence="2">Leaf</tissue>
    </source>
</reference>
<organism evidence="2">
    <name type="scientific">Sesamum calycinum</name>
    <dbReference type="NCBI Taxonomy" id="2727403"/>
    <lineage>
        <taxon>Eukaryota</taxon>
        <taxon>Viridiplantae</taxon>
        <taxon>Streptophyta</taxon>
        <taxon>Embryophyta</taxon>
        <taxon>Tracheophyta</taxon>
        <taxon>Spermatophyta</taxon>
        <taxon>Magnoliopsida</taxon>
        <taxon>eudicotyledons</taxon>
        <taxon>Gunneridae</taxon>
        <taxon>Pentapetalae</taxon>
        <taxon>asterids</taxon>
        <taxon>lamiids</taxon>
        <taxon>Lamiales</taxon>
        <taxon>Pedaliaceae</taxon>
        <taxon>Sesamum</taxon>
    </lineage>
</organism>
<sequence length="376" mass="42850">MQQSDRALDGGHEINCLGLGLKCSKSRTLGMGIERLVETCVKSTKLTHGGSSYGSLGAMVGELKFDLEIERTARRLHWETKQHTEKASTSYEDKRDIILEFKEFSGESEEEAIAIIPERTIKDMASPDLNQQPLCIEYPDLEGEDPYKHSKEFHVVCSGMRPQGITEEQVKLRVFPFSLVDQAKDWLYFLPSGSIMTWSDLKRQFLEKYFPASRATTIWKEISGIRQFSEESLFEYRGRFNKLVKSCPHHQIPDHLLIQYFYEGLSSMDRKLIDAVSGGAQFNKTPTEAHNLIFIMASNTQQFGTRYDDPPRKSNEVTFDDRLNKLNSLVKNIAIERNQHVKACGICTSPEHVTDMCPTLQALPAEHADAIRRFFG</sequence>
<gene>
    <name evidence="2" type="ORF">Scaly_2501800</name>
</gene>
<dbReference type="PANTHER" id="PTHR33223">
    <property type="entry name" value="CCHC-TYPE DOMAIN-CONTAINING PROTEIN"/>
    <property type="match status" value="1"/>
</dbReference>
<accession>A0AAW2LS73</accession>
<dbReference type="InterPro" id="IPR005162">
    <property type="entry name" value="Retrotrans_gag_dom"/>
</dbReference>
<name>A0AAW2LS73_9LAMI</name>
<evidence type="ECO:0000313" key="2">
    <source>
        <dbReference type="EMBL" id="KAL0322054.1"/>
    </source>
</evidence>